<dbReference type="EMBL" id="QEWR01000004">
    <property type="protein sequence ID" value="PWD82621.1"/>
    <property type="molecule type" value="Genomic_DNA"/>
</dbReference>
<dbReference type="PANTHER" id="PTHR22916:SF3">
    <property type="entry name" value="UDP-GLCNAC:BETAGAL BETA-1,3-N-ACETYLGLUCOSAMINYLTRANSFERASE-LIKE PROTEIN 1"/>
    <property type="match status" value="1"/>
</dbReference>
<dbReference type="Proteomes" id="UP000244948">
    <property type="component" value="Unassembled WGS sequence"/>
</dbReference>
<dbReference type="Pfam" id="PF00535">
    <property type="entry name" value="Glycos_transf_2"/>
    <property type="match status" value="1"/>
</dbReference>
<dbReference type="SUPFAM" id="SSF53448">
    <property type="entry name" value="Nucleotide-diphospho-sugar transferases"/>
    <property type="match status" value="1"/>
</dbReference>
<dbReference type="AlphaFoldDB" id="A0A2U2AIX2"/>
<protein>
    <recommendedName>
        <fullName evidence="1">Glycosyltransferase 2-like domain-containing protein</fullName>
    </recommendedName>
</protein>
<accession>A0A2U2AIX2</accession>
<dbReference type="InterPro" id="IPR029044">
    <property type="entry name" value="Nucleotide-diphossugar_trans"/>
</dbReference>
<reference evidence="2 3" key="1">
    <citation type="journal article" date="2018" name="Genome Announc.">
        <title>Ignatzschineria cameli sp. nov., isolated from necrotic foot tissue of dromedaries (Camelus dromedarius) and associated maggots (Wohlfahrtia species) in Dubai.</title>
        <authorList>
            <person name="Tsang C.C."/>
            <person name="Tang J.Y."/>
            <person name="Fong J.Y."/>
            <person name="Kinne J."/>
            <person name="Lee H.H."/>
            <person name="Joseph M."/>
            <person name="Jose S."/>
            <person name="Schuster R.K."/>
            <person name="Tang Y."/>
            <person name="Sivakumar S."/>
            <person name="Chen J.H."/>
            <person name="Teng J.L."/>
            <person name="Lau S.K."/>
            <person name="Wernery U."/>
            <person name="Woo P.C."/>
        </authorList>
    </citation>
    <scope>NUCLEOTIDE SEQUENCE [LARGE SCALE GENOMIC DNA]</scope>
    <source>
        <strain evidence="2 3">KCTC 22643</strain>
    </source>
</reference>
<proteinExistence type="predicted"/>
<dbReference type="Gene3D" id="3.90.550.10">
    <property type="entry name" value="Spore Coat Polysaccharide Biosynthesis Protein SpsA, Chain A"/>
    <property type="match status" value="1"/>
</dbReference>
<dbReference type="InterPro" id="IPR001173">
    <property type="entry name" value="Glyco_trans_2-like"/>
</dbReference>
<dbReference type="GO" id="GO:0016758">
    <property type="term" value="F:hexosyltransferase activity"/>
    <property type="evidence" value="ECO:0007669"/>
    <property type="project" value="UniProtKB-ARBA"/>
</dbReference>
<gene>
    <name evidence="2" type="ORF">DC082_08310</name>
</gene>
<evidence type="ECO:0000313" key="2">
    <source>
        <dbReference type="EMBL" id="PWD82621.1"/>
    </source>
</evidence>
<name>A0A2U2AIX2_9GAMM</name>
<keyword evidence="3" id="KW-1185">Reference proteome</keyword>
<dbReference type="CDD" id="cd00761">
    <property type="entry name" value="Glyco_tranf_GTA_type"/>
    <property type="match status" value="1"/>
</dbReference>
<dbReference type="PANTHER" id="PTHR22916">
    <property type="entry name" value="GLYCOSYLTRANSFERASE"/>
    <property type="match status" value="1"/>
</dbReference>
<comment type="caution">
    <text evidence="2">The sequence shown here is derived from an EMBL/GenBank/DDBJ whole genome shotgun (WGS) entry which is preliminary data.</text>
</comment>
<sequence>MDIRYSYSRRFMKISIIIPIYNVEAEIQHCLKSVLEQDYSNIELILVDDCTPDNSIDLALTVIEAYKATKRTILVQHKENKGLSAARNSGIDASSGDYLFFLDSDDSLSYPSAITDLVSLVKSDEECCDVVIGNFEKVTPQGDTLEIGFQKDLCSSSTDEIYHQYVEGRLTVTAWGKLVLRDLIIENNLYFEEGIYHEDELWSFLLYRNVKSLRATSMIVYDYLEREGSISFSIKEKNVVDLNFVIEKMYQQYLVENNPFYQKLIALKIEKLKRRSLKWMANFNDDFIKQQLVILKKIKTKMATSEIKYIEQLLLLSLPIKLVIAYLKFRWGK</sequence>
<evidence type="ECO:0000313" key="3">
    <source>
        <dbReference type="Proteomes" id="UP000244948"/>
    </source>
</evidence>
<organism evidence="2 3">
    <name type="scientific">Ignatzschineria indica</name>
    <dbReference type="NCBI Taxonomy" id="472583"/>
    <lineage>
        <taxon>Bacteria</taxon>
        <taxon>Pseudomonadati</taxon>
        <taxon>Pseudomonadota</taxon>
        <taxon>Gammaproteobacteria</taxon>
        <taxon>Cardiobacteriales</taxon>
        <taxon>Ignatzschineriaceae</taxon>
        <taxon>Ignatzschineria</taxon>
    </lineage>
</organism>
<evidence type="ECO:0000259" key="1">
    <source>
        <dbReference type="Pfam" id="PF00535"/>
    </source>
</evidence>
<feature type="domain" description="Glycosyltransferase 2-like" evidence="1">
    <location>
        <begin position="15"/>
        <end position="140"/>
    </location>
</feature>